<evidence type="ECO:0000313" key="2">
    <source>
        <dbReference type="Proteomes" id="UP000078561"/>
    </source>
</evidence>
<reference evidence="1" key="1">
    <citation type="submission" date="2016-04" db="EMBL/GenBank/DDBJ databases">
        <authorList>
            <person name="Evans L.H."/>
            <person name="Alamgir A."/>
            <person name="Owens N."/>
            <person name="Weber N.D."/>
            <person name="Virtaneva K."/>
            <person name="Barbian K."/>
            <person name="Babar A."/>
            <person name="Rosenke K."/>
        </authorList>
    </citation>
    <scope>NUCLEOTIDE SEQUENCE [LARGE SCALE GENOMIC DNA]</scope>
    <source>
        <strain evidence="1">CBS 101.48</strain>
    </source>
</reference>
<dbReference type="Proteomes" id="UP000078561">
    <property type="component" value="Unassembled WGS sequence"/>
</dbReference>
<accession>A0A168MGN2</accession>
<gene>
    <name evidence="1" type="primary">ABSGL_04018.1 scaffold 4782</name>
</gene>
<protein>
    <submittedName>
        <fullName evidence="1">Uncharacterized protein</fullName>
    </submittedName>
</protein>
<proteinExistence type="predicted"/>
<dbReference type="EMBL" id="LT552109">
    <property type="protein sequence ID" value="SAL98481.1"/>
    <property type="molecule type" value="Genomic_DNA"/>
</dbReference>
<name>A0A168MGN2_ABSGL</name>
<dbReference type="InParanoid" id="A0A168MGN2"/>
<keyword evidence="2" id="KW-1185">Reference proteome</keyword>
<evidence type="ECO:0000313" key="1">
    <source>
        <dbReference type="EMBL" id="SAL98481.1"/>
    </source>
</evidence>
<sequence>MQSRISNPDRSAPPSPRQETMSVESFCVSITGSQAFILKVLIGASKLIPRAGIVSYGIFQRFHAGTAEVAVDRGGLRREDQALLSYTAVKTTICSQSLHPVTRVCTIIDQHTNPVAGIVEPMERTPKLNEEWAETTKTMRTKNGL</sequence>
<dbReference type="AlphaFoldDB" id="A0A168MGN2"/>
<organism evidence="1">
    <name type="scientific">Absidia glauca</name>
    <name type="common">Pin mould</name>
    <dbReference type="NCBI Taxonomy" id="4829"/>
    <lineage>
        <taxon>Eukaryota</taxon>
        <taxon>Fungi</taxon>
        <taxon>Fungi incertae sedis</taxon>
        <taxon>Mucoromycota</taxon>
        <taxon>Mucoromycotina</taxon>
        <taxon>Mucoromycetes</taxon>
        <taxon>Mucorales</taxon>
        <taxon>Cunninghamellaceae</taxon>
        <taxon>Absidia</taxon>
    </lineage>
</organism>